<accession>A0A0G0ZCC6</accession>
<dbReference type="InterPro" id="IPR050250">
    <property type="entry name" value="Macrolide_Exporter_MacB"/>
</dbReference>
<dbReference type="AlphaFoldDB" id="A0A0G0ZCC6"/>
<evidence type="ECO:0000259" key="9">
    <source>
        <dbReference type="Pfam" id="PF12704"/>
    </source>
</evidence>
<dbReference type="InterPro" id="IPR025857">
    <property type="entry name" value="MacB_PCD"/>
</dbReference>
<organism evidence="10 11">
    <name type="scientific">Candidatus Gottesmanbacteria bacterium GW2011_GWA2_42_18</name>
    <dbReference type="NCBI Taxonomy" id="1618442"/>
    <lineage>
        <taxon>Bacteria</taxon>
        <taxon>Candidatus Gottesmaniibacteriota</taxon>
    </lineage>
</organism>
<evidence type="ECO:0000256" key="7">
    <source>
        <dbReference type="SAM" id="Phobius"/>
    </source>
</evidence>
<dbReference type="PANTHER" id="PTHR30572">
    <property type="entry name" value="MEMBRANE COMPONENT OF TRANSPORTER-RELATED"/>
    <property type="match status" value="1"/>
</dbReference>
<dbReference type="Pfam" id="PF02687">
    <property type="entry name" value="FtsX"/>
    <property type="match status" value="1"/>
</dbReference>
<comment type="similarity">
    <text evidence="6">Belongs to the ABC-4 integral membrane protein family.</text>
</comment>
<feature type="transmembrane region" description="Helical" evidence="7">
    <location>
        <begin position="325"/>
        <end position="354"/>
    </location>
</feature>
<evidence type="ECO:0000256" key="4">
    <source>
        <dbReference type="ARBA" id="ARBA00022989"/>
    </source>
</evidence>
<keyword evidence="4 7" id="KW-1133">Transmembrane helix</keyword>
<feature type="domain" description="ABC3 transporter permease C-terminal" evidence="8">
    <location>
        <begin position="283"/>
        <end position="390"/>
    </location>
</feature>
<gene>
    <name evidence="10" type="ORF">UV09_C0018G0038</name>
</gene>
<feature type="transmembrane region" description="Helical" evidence="7">
    <location>
        <begin position="20"/>
        <end position="46"/>
    </location>
</feature>
<dbReference type="Pfam" id="PF12704">
    <property type="entry name" value="MacB_PCD"/>
    <property type="match status" value="1"/>
</dbReference>
<evidence type="ECO:0000313" key="10">
    <source>
        <dbReference type="EMBL" id="KKS46362.1"/>
    </source>
</evidence>
<dbReference type="InterPro" id="IPR003838">
    <property type="entry name" value="ABC3_permease_C"/>
</dbReference>
<feature type="domain" description="MacB-like periplasmic core" evidence="9">
    <location>
        <begin position="22"/>
        <end position="247"/>
    </location>
</feature>
<evidence type="ECO:0008006" key="12">
    <source>
        <dbReference type="Google" id="ProtNLM"/>
    </source>
</evidence>
<keyword evidence="2" id="KW-1003">Cell membrane</keyword>
<dbReference type="PANTHER" id="PTHR30572:SF4">
    <property type="entry name" value="ABC TRANSPORTER PERMEASE YTRF"/>
    <property type="match status" value="1"/>
</dbReference>
<evidence type="ECO:0000256" key="1">
    <source>
        <dbReference type="ARBA" id="ARBA00004651"/>
    </source>
</evidence>
<evidence type="ECO:0000256" key="6">
    <source>
        <dbReference type="ARBA" id="ARBA00038076"/>
    </source>
</evidence>
<comment type="caution">
    <text evidence="10">The sequence shown here is derived from an EMBL/GenBank/DDBJ whole genome shotgun (WGS) entry which is preliminary data.</text>
</comment>
<dbReference type="GO" id="GO:0005886">
    <property type="term" value="C:plasma membrane"/>
    <property type="evidence" value="ECO:0007669"/>
    <property type="project" value="UniProtKB-SubCell"/>
</dbReference>
<keyword evidence="5 7" id="KW-0472">Membrane</keyword>
<evidence type="ECO:0000256" key="2">
    <source>
        <dbReference type="ARBA" id="ARBA00022475"/>
    </source>
</evidence>
<dbReference type="Proteomes" id="UP000034320">
    <property type="component" value="Unassembled WGS sequence"/>
</dbReference>
<name>A0A0G0ZCC6_9BACT</name>
<dbReference type="EMBL" id="LCDD01000018">
    <property type="protein sequence ID" value="KKS46362.1"/>
    <property type="molecule type" value="Genomic_DNA"/>
</dbReference>
<protein>
    <recommendedName>
        <fullName evidence="12">ABC transporter, permease protein</fullName>
    </recommendedName>
</protein>
<reference evidence="10 11" key="1">
    <citation type="journal article" date="2015" name="Nature">
        <title>rRNA introns, odd ribosomes, and small enigmatic genomes across a large radiation of phyla.</title>
        <authorList>
            <person name="Brown C.T."/>
            <person name="Hug L.A."/>
            <person name="Thomas B.C."/>
            <person name="Sharon I."/>
            <person name="Castelle C.J."/>
            <person name="Singh A."/>
            <person name="Wilkins M.J."/>
            <person name="Williams K.H."/>
            <person name="Banfield J.F."/>
        </authorList>
    </citation>
    <scope>NUCLEOTIDE SEQUENCE [LARGE SCALE GENOMIC DNA]</scope>
</reference>
<feature type="transmembrane region" description="Helical" evidence="7">
    <location>
        <begin position="273"/>
        <end position="304"/>
    </location>
</feature>
<proteinExistence type="inferred from homology"/>
<dbReference type="GO" id="GO:0022857">
    <property type="term" value="F:transmembrane transporter activity"/>
    <property type="evidence" value="ECO:0007669"/>
    <property type="project" value="TreeGrafter"/>
</dbReference>
<evidence type="ECO:0000313" key="11">
    <source>
        <dbReference type="Proteomes" id="UP000034320"/>
    </source>
</evidence>
<sequence length="401" mass="43290">MGILLSIIKTSLSDFDRNKLRTFLTSLGILIGVSSVILLVSLGVGLKNYITEQFENLGSNILIAMPGQIFGGDRQMTGGNFSGITFTEKDYLAIAKVSGIKAVAPAYVKTVSVSFEGKTEIGSYYGTTAEIFPMRNLEAGYGQIFSAGDVEKRKKIIVVGPKIAEKLFGNMGSFVGKTVKIEDQGFKVSGILKSKGGGGFGGPDFDSFLYVPYKSSPKINQEKKFSVINFQADSETVIDTVKESVTALLERSYDEEDFSVIEQTQIQETVTSIFAILNGVLVAIAAISLIVGGIGIMNIMYITVTERIREIGIRRAMGATRRNILSQFLFEAVFLSFIGGSFGLIVSLVIVFIGSRYFPLAIDLMSVVVALTVSTTIGVVFGVLPARKAALLSPVEAIRYE</sequence>
<evidence type="ECO:0000256" key="5">
    <source>
        <dbReference type="ARBA" id="ARBA00023136"/>
    </source>
</evidence>
<evidence type="ECO:0000256" key="3">
    <source>
        <dbReference type="ARBA" id="ARBA00022692"/>
    </source>
</evidence>
<keyword evidence="3 7" id="KW-0812">Transmembrane</keyword>
<comment type="subcellular location">
    <subcellularLocation>
        <location evidence="1">Cell membrane</location>
        <topology evidence="1">Multi-pass membrane protein</topology>
    </subcellularLocation>
</comment>
<evidence type="ECO:0000259" key="8">
    <source>
        <dbReference type="Pfam" id="PF02687"/>
    </source>
</evidence>
<feature type="transmembrane region" description="Helical" evidence="7">
    <location>
        <begin position="360"/>
        <end position="384"/>
    </location>
</feature>